<dbReference type="NCBIfam" id="NF047558">
    <property type="entry name" value="TPR_END_plus"/>
    <property type="match status" value="1"/>
</dbReference>
<name>W8VSN0_9FLAO</name>
<keyword evidence="1" id="KW-0812">Transmembrane</keyword>
<organism evidence="2 3">
    <name type="scientific">Nonlabens marinus S1-08</name>
    <dbReference type="NCBI Taxonomy" id="1454201"/>
    <lineage>
        <taxon>Bacteria</taxon>
        <taxon>Pseudomonadati</taxon>
        <taxon>Bacteroidota</taxon>
        <taxon>Flavobacteriia</taxon>
        <taxon>Flavobacteriales</taxon>
        <taxon>Flavobacteriaceae</taxon>
        <taxon>Nonlabens</taxon>
    </lineage>
</organism>
<dbReference type="Gene3D" id="1.25.40.10">
    <property type="entry name" value="Tetratricopeptide repeat domain"/>
    <property type="match status" value="1"/>
</dbReference>
<evidence type="ECO:0000256" key="1">
    <source>
        <dbReference type="SAM" id="Phobius"/>
    </source>
</evidence>
<dbReference type="RefSeq" id="WP_041496836.1">
    <property type="nucleotide sequence ID" value="NZ_AP014548.1"/>
</dbReference>
<dbReference type="OrthoDB" id="1404833at2"/>
<gene>
    <name evidence="2" type="ORF">NMS_2341</name>
</gene>
<evidence type="ECO:0000313" key="2">
    <source>
        <dbReference type="EMBL" id="BAO56350.1"/>
    </source>
</evidence>
<dbReference type="HOGENOM" id="CLU_413238_0_0_10"/>
<accession>W8VSN0</accession>
<feature type="transmembrane region" description="Helical" evidence="1">
    <location>
        <begin position="92"/>
        <end position="111"/>
    </location>
</feature>
<dbReference type="STRING" id="1454201.NMS_2341"/>
<feature type="transmembrane region" description="Helical" evidence="1">
    <location>
        <begin position="46"/>
        <end position="66"/>
    </location>
</feature>
<dbReference type="AlphaFoldDB" id="W8VSN0"/>
<dbReference type="KEGG" id="nmf:NMS_2341"/>
<feature type="transmembrane region" description="Helical" evidence="1">
    <location>
        <begin position="21"/>
        <end position="40"/>
    </location>
</feature>
<protein>
    <submittedName>
        <fullName evidence="2">Uncharacterized protein</fullName>
    </submittedName>
</protein>
<proteinExistence type="predicted"/>
<sequence length="664" mass="75564">MTVKSFIKECQNKDVHKLISIYLVSTWVLLQVLAVVWEPIGLPKKSVTILILILVLGFPFYLYYIYQFRIDTDVDPKKSPEKALSIASFKKMYFSTVSIFAVFCAFTAVIITKANFFQGATGKDLVSTELVDANSLIRDGDRIAVLKFGNNTSLEEFDVVGKMAADWIIQGINEKEIGQVISAETIMQYSKDFGLQSDINEQEILNQYIKPSKIVTGSYYLDDDQLVLHSAVIDGVTSEILMSFQPQYCDGDNPLECVENAKQLIMSYLFLEDKDPMLNLQKTPPRFKAYQYFLEAKINTDNPERYLELLNKAIEEDPNYFEPQVMRVAYYYGKGEFEMADSLRQTVQLTAYDNKRQNNLLEHYEALMAGNNDRIYETLLKEYRYAPRDLTTNSTTMTVAQQYVNRPIDVAPVFQMISMQGVDLKECSACVIRYYVHALAEIELGSYQSVIDSLRPLVVRLDGSYLITKPLIAAYVRSNKPDEIKKLLAIKVITRNPDQLAEYHLYAGKEALLMGNTAFAKANFSKTLQTLTNDINTSSLEALYFSGEITDALLLAQQLLEKNPENAWLLSYNAILQFKVGNEKNVMKYLNAIESGRKAYDYGATEYHLARFHAAAGYDQKALELLGKSIAAGNIYTPATFQNDPHFADLNKTPEFKRIMNYWH</sequence>
<dbReference type="InterPro" id="IPR011990">
    <property type="entry name" value="TPR-like_helical_dom_sf"/>
</dbReference>
<keyword evidence="3" id="KW-1185">Reference proteome</keyword>
<keyword evidence="1" id="KW-0472">Membrane</keyword>
<dbReference type="SUPFAM" id="SSF48452">
    <property type="entry name" value="TPR-like"/>
    <property type="match status" value="1"/>
</dbReference>
<dbReference type="EMBL" id="AP014548">
    <property type="protein sequence ID" value="BAO56350.1"/>
    <property type="molecule type" value="Genomic_DNA"/>
</dbReference>
<dbReference type="Proteomes" id="UP000031760">
    <property type="component" value="Chromosome"/>
</dbReference>
<keyword evidence="1" id="KW-1133">Transmembrane helix</keyword>
<reference evidence="2 3" key="1">
    <citation type="journal article" date="2014" name="Proc. Natl. Acad. Sci. U.S.A.">
        <title>Functional characterization of flavobacteria rhodopsins reveals a unique class of light-driven chloride pump in bacteria.</title>
        <authorList>
            <person name="Yoshizawa S."/>
            <person name="Kumagai Y."/>
            <person name="Kim H."/>
            <person name="Ogura Y."/>
            <person name="Hayashi T."/>
            <person name="Iwasaki W."/>
            <person name="DeLong E.F."/>
            <person name="Kogure K."/>
        </authorList>
    </citation>
    <scope>NUCLEOTIDE SEQUENCE [LARGE SCALE GENOMIC DNA]</scope>
    <source>
        <strain evidence="2 3">S1-08</strain>
    </source>
</reference>
<evidence type="ECO:0000313" key="3">
    <source>
        <dbReference type="Proteomes" id="UP000031760"/>
    </source>
</evidence>